<dbReference type="Gene3D" id="3.20.20.70">
    <property type="entry name" value="Aldolase class I"/>
    <property type="match status" value="1"/>
</dbReference>
<dbReference type="SFLD" id="SFLDG01065">
    <property type="entry name" value="anaerobic_coproporphyrinogen-I"/>
    <property type="match status" value="1"/>
</dbReference>
<dbReference type="GO" id="GO:0004109">
    <property type="term" value="F:coproporphyrinogen oxidase activity"/>
    <property type="evidence" value="ECO:0007669"/>
    <property type="project" value="InterPro"/>
</dbReference>
<dbReference type="SMART" id="SM00729">
    <property type="entry name" value="Elp3"/>
    <property type="match status" value="1"/>
</dbReference>
<organism evidence="11 12">
    <name type="scientific">Cellulomonas marina</name>
    <dbReference type="NCBI Taxonomy" id="988821"/>
    <lineage>
        <taxon>Bacteria</taxon>
        <taxon>Bacillati</taxon>
        <taxon>Actinomycetota</taxon>
        <taxon>Actinomycetes</taxon>
        <taxon>Micrococcales</taxon>
        <taxon>Cellulomonadaceae</taxon>
        <taxon>Cellulomonas</taxon>
    </lineage>
</organism>
<keyword evidence="7 9" id="KW-0411">Iron-sulfur</keyword>
<dbReference type="SFLD" id="SFLDF00562">
    <property type="entry name" value="HemN-like__clustered_with_heat"/>
    <property type="match status" value="1"/>
</dbReference>
<evidence type="ECO:0000256" key="2">
    <source>
        <dbReference type="ARBA" id="ARBA00017228"/>
    </source>
</evidence>
<dbReference type="EMBL" id="FOKA01000008">
    <property type="protein sequence ID" value="SFB16073.1"/>
    <property type="molecule type" value="Genomic_DNA"/>
</dbReference>
<dbReference type="NCBIfam" id="TIGR00539">
    <property type="entry name" value="hemN_rel"/>
    <property type="match status" value="1"/>
</dbReference>
<keyword evidence="6 9" id="KW-0408">Iron</keyword>
<keyword evidence="12" id="KW-1185">Reference proteome</keyword>
<keyword evidence="5 9" id="KW-0479">Metal-binding</keyword>
<evidence type="ECO:0000259" key="10">
    <source>
        <dbReference type="PROSITE" id="PS51918"/>
    </source>
</evidence>
<dbReference type="PANTHER" id="PTHR13932:SF5">
    <property type="entry name" value="RADICAL S-ADENOSYL METHIONINE DOMAIN-CONTAINING PROTEIN 1, MITOCHONDRIAL"/>
    <property type="match status" value="1"/>
</dbReference>
<evidence type="ECO:0000256" key="8">
    <source>
        <dbReference type="ARBA" id="ARBA00023186"/>
    </source>
</evidence>
<dbReference type="PROSITE" id="PS51918">
    <property type="entry name" value="RADICAL_SAM"/>
    <property type="match status" value="1"/>
</dbReference>
<dbReference type="InterPro" id="IPR004559">
    <property type="entry name" value="HemW-like"/>
</dbReference>
<dbReference type="SFLD" id="SFLDF00288">
    <property type="entry name" value="HemN-like__clustered_with_nucl"/>
    <property type="match status" value="1"/>
</dbReference>
<dbReference type="OrthoDB" id="9808022at2"/>
<dbReference type="AlphaFoldDB" id="A0A1I0YVG3"/>
<keyword evidence="3 9" id="KW-0349">Heme</keyword>
<dbReference type="PANTHER" id="PTHR13932">
    <property type="entry name" value="COPROPORPHYRINIGEN III OXIDASE"/>
    <property type="match status" value="1"/>
</dbReference>
<keyword evidence="8 9" id="KW-0143">Chaperone</keyword>
<dbReference type="GO" id="GO:0051539">
    <property type="term" value="F:4 iron, 4 sulfur cluster binding"/>
    <property type="evidence" value="ECO:0007669"/>
    <property type="project" value="UniProtKB-UniRule"/>
</dbReference>
<dbReference type="GO" id="GO:0005737">
    <property type="term" value="C:cytoplasm"/>
    <property type="evidence" value="ECO:0007669"/>
    <property type="project" value="UniProtKB-SubCell"/>
</dbReference>
<dbReference type="STRING" id="988821.SAMN05421867_108132"/>
<evidence type="ECO:0000256" key="4">
    <source>
        <dbReference type="ARBA" id="ARBA00022691"/>
    </source>
</evidence>
<evidence type="ECO:0000313" key="12">
    <source>
        <dbReference type="Proteomes" id="UP000199012"/>
    </source>
</evidence>
<evidence type="ECO:0000256" key="9">
    <source>
        <dbReference type="RuleBase" id="RU364116"/>
    </source>
</evidence>
<accession>A0A1I0YVG3</accession>
<dbReference type="InterPro" id="IPR034505">
    <property type="entry name" value="Coproporphyrinogen-III_oxidase"/>
</dbReference>
<evidence type="ECO:0000256" key="3">
    <source>
        <dbReference type="ARBA" id="ARBA00022617"/>
    </source>
</evidence>
<dbReference type="InterPro" id="IPR013785">
    <property type="entry name" value="Aldolase_TIM"/>
</dbReference>
<dbReference type="InterPro" id="IPR006638">
    <property type="entry name" value="Elp3/MiaA/NifB-like_rSAM"/>
</dbReference>
<dbReference type="RefSeq" id="WP_090032921.1">
    <property type="nucleotide sequence ID" value="NZ_BONM01000001.1"/>
</dbReference>
<dbReference type="InterPro" id="IPR058240">
    <property type="entry name" value="rSAM_sf"/>
</dbReference>
<dbReference type="Proteomes" id="UP000199012">
    <property type="component" value="Unassembled WGS sequence"/>
</dbReference>
<comment type="function">
    <text evidence="9">Probably acts as a heme chaperone, transferring heme to an unknown acceptor. Binds one molecule of heme per monomer, possibly covalently. Binds 1 [4Fe-4S] cluster. The cluster is coordinated with 3 cysteines and an exchangeable S-adenosyl-L-methionine.</text>
</comment>
<evidence type="ECO:0000256" key="7">
    <source>
        <dbReference type="ARBA" id="ARBA00023014"/>
    </source>
</evidence>
<feature type="domain" description="Radical SAM core" evidence="10">
    <location>
        <begin position="24"/>
        <end position="271"/>
    </location>
</feature>
<comment type="subcellular location">
    <subcellularLocation>
        <location evidence="9">Cytoplasm</location>
    </subcellularLocation>
</comment>
<protein>
    <recommendedName>
        <fullName evidence="2 9">Heme chaperone HemW</fullName>
    </recommendedName>
</protein>
<evidence type="ECO:0000256" key="6">
    <source>
        <dbReference type="ARBA" id="ARBA00023004"/>
    </source>
</evidence>
<proteinExistence type="inferred from homology"/>
<dbReference type="SFLD" id="SFLDS00029">
    <property type="entry name" value="Radical_SAM"/>
    <property type="match status" value="1"/>
</dbReference>
<dbReference type="SUPFAM" id="SSF102114">
    <property type="entry name" value="Radical SAM enzymes"/>
    <property type="match status" value="1"/>
</dbReference>
<dbReference type="CDD" id="cd01335">
    <property type="entry name" value="Radical_SAM"/>
    <property type="match status" value="1"/>
</dbReference>
<evidence type="ECO:0000256" key="1">
    <source>
        <dbReference type="ARBA" id="ARBA00006100"/>
    </source>
</evidence>
<evidence type="ECO:0000313" key="11">
    <source>
        <dbReference type="EMBL" id="SFB16073.1"/>
    </source>
</evidence>
<name>A0A1I0YVG3_9CELL</name>
<keyword evidence="9" id="KW-0963">Cytoplasm</keyword>
<dbReference type="Pfam" id="PF04055">
    <property type="entry name" value="Radical_SAM"/>
    <property type="match status" value="1"/>
</dbReference>
<gene>
    <name evidence="11" type="ORF">SAMN05421867_108132</name>
</gene>
<dbReference type="GO" id="GO:0006779">
    <property type="term" value="P:porphyrin-containing compound biosynthetic process"/>
    <property type="evidence" value="ECO:0007669"/>
    <property type="project" value="InterPro"/>
</dbReference>
<sequence length="413" mass="43045">MSPALPEGDAAPADGALPASVLAGAPSRDLGVYVHVPFCRVRCGYCDFNTYTAPELGGGASQAAYAATAQAEIALAADVLARSGLPERPVSTVFVGGGTPTLLPVADLAALLGGVRDAWGLAPGAEVTTEANPDSVTPASLAALAAAGFTRVSFGMQSAVPHVLATLERTHDPARIPDVVRWAREAGLRVSLDLIYGTPGESLDDWRASLEAALATGVDHVSAYALVVEPGTRMAVSVRRGELTLPDEDDQAAKYELADELLTAAGLHWYEVSNWARTPGDACRHNLAYWRGDDWWGVGPGAHSHVGGVRWWNVKHPRAYADRLAAGLSPAAGREVLDEEAARLEHLLLGVRLAEGLPLADLGADGRRRVAGLVADGLVDPAGALTGDAGGRVLRLTRRGRLLADAVVRTLAA</sequence>
<keyword evidence="9" id="KW-0004">4Fe-4S</keyword>
<dbReference type="InterPro" id="IPR007197">
    <property type="entry name" value="rSAM"/>
</dbReference>
<comment type="similarity">
    <text evidence="1">Belongs to the anaerobic coproporphyrinogen-III oxidase family. HemW subfamily.</text>
</comment>
<reference evidence="11 12" key="1">
    <citation type="submission" date="2016-10" db="EMBL/GenBank/DDBJ databases">
        <authorList>
            <person name="de Groot N.N."/>
        </authorList>
    </citation>
    <scope>NUCLEOTIDE SEQUENCE [LARGE SCALE GENOMIC DNA]</scope>
    <source>
        <strain evidence="11 12">CGMCC 4.6945</strain>
    </source>
</reference>
<dbReference type="GO" id="GO:0046872">
    <property type="term" value="F:metal ion binding"/>
    <property type="evidence" value="ECO:0007669"/>
    <property type="project" value="UniProtKB-UniRule"/>
</dbReference>
<keyword evidence="4 9" id="KW-0949">S-adenosyl-L-methionine</keyword>
<evidence type="ECO:0000256" key="5">
    <source>
        <dbReference type="ARBA" id="ARBA00022723"/>
    </source>
</evidence>